<evidence type="ECO:0000256" key="5">
    <source>
        <dbReference type="PROSITE-ProRule" id="PRU00042"/>
    </source>
</evidence>
<dbReference type="SUPFAM" id="SSF57667">
    <property type="entry name" value="beta-beta-alpha zinc fingers"/>
    <property type="match status" value="2"/>
</dbReference>
<evidence type="ECO:0000256" key="6">
    <source>
        <dbReference type="SAM" id="MobiDB-lite"/>
    </source>
</evidence>
<dbReference type="PROSITE" id="PS00028">
    <property type="entry name" value="ZINC_FINGER_C2H2_1"/>
    <property type="match status" value="2"/>
</dbReference>
<organism evidence="8">
    <name type="scientific">Oppiella nova</name>
    <dbReference type="NCBI Taxonomy" id="334625"/>
    <lineage>
        <taxon>Eukaryota</taxon>
        <taxon>Metazoa</taxon>
        <taxon>Ecdysozoa</taxon>
        <taxon>Arthropoda</taxon>
        <taxon>Chelicerata</taxon>
        <taxon>Arachnida</taxon>
        <taxon>Acari</taxon>
        <taxon>Acariformes</taxon>
        <taxon>Sarcoptiformes</taxon>
        <taxon>Oribatida</taxon>
        <taxon>Brachypylina</taxon>
        <taxon>Oppioidea</taxon>
        <taxon>Oppiidae</taxon>
        <taxon>Oppiella</taxon>
    </lineage>
</organism>
<keyword evidence="1" id="KW-0479">Metal-binding</keyword>
<dbReference type="Gene3D" id="3.30.160.60">
    <property type="entry name" value="Classic Zinc Finger"/>
    <property type="match status" value="3"/>
</dbReference>
<dbReference type="EMBL" id="OC931180">
    <property type="protein sequence ID" value="CAD7659028.1"/>
    <property type="molecule type" value="Genomic_DNA"/>
</dbReference>
<dbReference type="GO" id="GO:0000981">
    <property type="term" value="F:DNA-binding transcription factor activity, RNA polymerase II-specific"/>
    <property type="evidence" value="ECO:0007669"/>
    <property type="project" value="TreeGrafter"/>
</dbReference>
<evidence type="ECO:0000256" key="4">
    <source>
        <dbReference type="ARBA" id="ARBA00022833"/>
    </source>
</evidence>
<dbReference type="PANTHER" id="PTHR19818">
    <property type="entry name" value="ZINC FINGER PROTEIN ZIC AND GLI"/>
    <property type="match status" value="1"/>
</dbReference>
<keyword evidence="9" id="KW-1185">Reference proteome</keyword>
<dbReference type="EMBL" id="CAJPVJ010016355">
    <property type="protein sequence ID" value="CAG2176202.1"/>
    <property type="molecule type" value="Genomic_DNA"/>
</dbReference>
<dbReference type="GO" id="GO:0045944">
    <property type="term" value="P:positive regulation of transcription by RNA polymerase II"/>
    <property type="evidence" value="ECO:0007669"/>
    <property type="project" value="UniProtKB-ARBA"/>
</dbReference>
<dbReference type="InterPro" id="IPR013087">
    <property type="entry name" value="Znf_C2H2_type"/>
</dbReference>
<evidence type="ECO:0000256" key="3">
    <source>
        <dbReference type="ARBA" id="ARBA00022771"/>
    </source>
</evidence>
<dbReference type="PANTHER" id="PTHR19818:SF139">
    <property type="entry name" value="PAIR-RULE PROTEIN ODD-PAIRED"/>
    <property type="match status" value="1"/>
</dbReference>
<dbReference type="FunFam" id="3.30.160.60:FF:002343">
    <property type="entry name" value="Zinc finger protein 33A"/>
    <property type="match status" value="1"/>
</dbReference>
<dbReference type="AlphaFoldDB" id="A0A7R9QUL9"/>
<keyword evidence="3 5" id="KW-0863">Zinc-finger</keyword>
<evidence type="ECO:0000313" key="8">
    <source>
        <dbReference type="EMBL" id="CAD7659028.1"/>
    </source>
</evidence>
<dbReference type="PROSITE" id="PS50157">
    <property type="entry name" value="ZINC_FINGER_C2H2_2"/>
    <property type="match status" value="3"/>
</dbReference>
<name>A0A7R9QUL9_9ACAR</name>
<feature type="region of interest" description="Disordered" evidence="6">
    <location>
        <begin position="56"/>
        <end position="81"/>
    </location>
</feature>
<feature type="domain" description="C2H2-type" evidence="7">
    <location>
        <begin position="390"/>
        <end position="419"/>
    </location>
</feature>
<gene>
    <name evidence="8" type="ORF">ONB1V03_LOCUS15636</name>
</gene>
<proteinExistence type="predicted"/>
<sequence length="440" mass="49786">MQTYASGPQAWHTNSTCETVCLRQTLTNGLGFCLQQIKRQTNCNQNGFSALIGRATHSPDTCRPHIRPTTGPPSPQSPRLTPSIAHSVVDRRKWLSFRMDSYSMDETVVATAAIEDNLNDELDGQQSNANIMMINASNEDVEDEEQEDNEVEEGQQEAVDDLDDIIIAEAVMVTQYSCKFCNRRFDSIDKVKNHYLLRHNNATANDSTASNSDVKPTMNSAKTKTRTRGQSSQESADEASEDNAVAAPKPKRRRPPPKRGKPKAQNYKIEIVGDIDDDEFLQSQSKKRGRKPTGVKRKYPCDWPACTYVARHSVHLKDHKRTHTGEKPYRYESPPSCAQYVLILMVVYPSDAIGPTVDTALFRDLLLKYVYPLYALELTHIRTHTGEKPYPCEWPGCTLRFSQKNNVKVHMRTHTGEKPYVCDWPGCEWRFAIKGNLGEF</sequence>
<dbReference type="InterPro" id="IPR050329">
    <property type="entry name" value="GLI_C2H2-zinc-finger"/>
</dbReference>
<dbReference type="GO" id="GO:0000978">
    <property type="term" value="F:RNA polymerase II cis-regulatory region sequence-specific DNA binding"/>
    <property type="evidence" value="ECO:0007669"/>
    <property type="project" value="TreeGrafter"/>
</dbReference>
<evidence type="ECO:0000256" key="1">
    <source>
        <dbReference type="ARBA" id="ARBA00022723"/>
    </source>
</evidence>
<feature type="domain" description="C2H2-type" evidence="7">
    <location>
        <begin position="299"/>
        <end position="328"/>
    </location>
</feature>
<dbReference type="Pfam" id="PF00096">
    <property type="entry name" value="zf-C2H2"/>
    <property type="match status" value="1"/>
</dbReference>
<dbReference type="Proteomes" id="UP000728032">
    <property type="component" value="Unassembled WGS sequence"/>
</dbReference>
<dbReference type="GO" id="GO:0008270">
    <property type="term" value="F:zinc ion binding"/>
    <property type="evidence" value="ECO:0007669"/>
    <property type="project" value="UniProtKB-KW"/>
</dbReference>
<dbReference type="InterPro" id="IPR036236">
    <property type="entry name" value="Znf_C2H2_sf"/>
</dbReference>
<dbReference type="GO" id="GO:0005634">
    <property type="term" value="C:nucleus"/>
    <property type="evidence" value="ECO:0007669"/>
    <property type="project" value="UniProtKB-ARBA"/>
</dbReference>
<evidence type="ECO:0000313" key="9">
    <source>
        <dbReference type="Proteomes" id="UP000728032"/>
    </source>
</evidence>
<accession>A0A7R9QUL9</accession>
<feature type="compositionally biased region" description="Low complexity" evidence="6">
    <location>
        <begin position="203"/>
        <end position="213"/>
    </location>
</feature>
<feature type="domain" description="C2H2-type" evidence="7">
    <location>
        <begin position="176"/>
        <end position="204"/>
    </location>
</feature>
<feature type="compositionally biased region" description="Basic residues" evidence="6">
    <location>
        <begin position="249"/>
        <end position="262"/>
    </location>
</feature>
<evidence type="ECO:0000256" key="2">
    <source>
        <dbReference type="ARBA" id="ARBA00022737"/>
    </source>
</evidence>
<feature type="region of interest" description="Disordered" evidence="6">
    <location>
        <begin position="203"/>
        <end position="268"/>
    </location>
</feature>
<keyword evidence="2" id="KW-0677">Repeat</keyword>
<evidence type="ECO:0000259" key="7">
    <source>
        <dbReference type="PROSITE" id="PS50157"/>
    </source>
</evidence>
<dbReference type="SMART" id="SM00355">
    <property type="entry name" value="ZnF_C2H2"/>
    <property type="match status" value="3"/>
</dbReference>
<dbReference type="OrthoDB" id="6503943at2759"/>
<reference evidence="8" key="1">
    <citation type="submission" date="2020-11" db="EMBL/GenBank/DDBJ databases">
        <authorList>
            <person name="Tran Van P."/>
        </authorList>
    </citation>
    <scope>NUCLEOTIDE SEQUENCE</scope>
</reference>
<feature type="region of interest" description="Disordered" evidence="6">
    <location>
        <begin position="139"/>
        <end position="159"/>
    </location>
</feature>
<protein>
    <recommendedName>
        <fullName evidence="7">C2H2-type domain-containing protein</fullName>
    </recommendedName>
</protein>
<keyword evidence="4" id="KW-0862">Zinc</keyword>